<dbReference type="PROSITE" id="PS51257">
    <property type="entry name" value="PROKAR_LIPOPROTEIN"/>
    <property type="match status" value="1"/>
</dbReference>
<sequence length="534" mass="61421">MNSFFRYFLIVILIGSFLSCAKRGRPTGGPKDEDKPLFVVANPPYESLNFTAKKIKITFNEYVRLKNVNKQLVVSPPLKYPPLISPQGTASKEISIQILDTLQPNTTYTFDFGNSVEDNNEGNKLERFKYVFSTGTYIDSLTTRGSIKDAFFKKPEEDIKLLLYRIDSSFTDSIIYKQKPNYVTSTLDSTIYNFSNLQEGKYLLIGLKDKSSDYIFAPKEDKIGFYNDTVVLPRDSILNTPISLFKEILPYDFKKAKEVRKGKLLFSYQGDAKDMELELLSKVPDNFKSISRFEKGRDTLNYWHSLIDADSLNFLVRNKDIVDTVTVRLRKKKLDSLSFSSAARSILELKDTFYIDANNPIISLDTSKVSLVDKDTVNVPYQSFISNTENKLGFIFKKGYKQRYTLSILPKAIRDIYNLENDSLNYIFGTKDLEDYGAINLRVNNPNSKNLIVELTYEDGSLIYRKFTNSSTTLQFPLLIPKSHLIRVIIDKNNNGKWDTGDFLKRIQPEEIIYYDQVLKVRSNFTYDQSISIN</sequence>
<dbReference type="RefSeq" id="WP_349240125.1">
    <property type="nucleotide sequence ID" value="NZ_JAVTTO010000001.1"/>
</dbReference>
<protein>
    <submittedName>
        <fullName evidence="3">Ig-like domain-containing protein</fullName>
    </submittedName>
</protein>
<gene>
    <name evidence="3" type="ORF">RQM59_00660</name>
</gene>
<evidence type="ECO:0000259" key="2">
    <source>
        <dbReference type="Pfam" id="PF13205"/>
    </source>
</evidence>
<accession>A0ABU3LBH2</accession>
<dbReference type="EMBL" id="JAVTTO010000001">
    <property type="protein sequence ID" value="MDT7830867.1"/>
    <property type="molecule type" value="Genomic_DNA"/>
</dbReference>
<evidence type="ECO:0000313" key="4">
    <source>
        <dbReference type="Proteomes" id="UP001257277"/>
    </source>
</evidence>
<dbReference type="InterPro" id="IPR032812">
    <property type="entry name" value="SbsA_Ig"/>
</dbReference>
<dbReference type="Pfam" id="PF13205">
    <property type="entry name" value="Big_5"/>
    <property type="match status" value="1"/>
</dbReference>
<feature type="domain" description="SbsA Ig-like" evidence="2">
    <location>
        <begin position="32"/>
        <end position="134"/>
    </location>
</feature>
<evidence type="ECO:0000256" key="1">
    <source>
        <dbReference type="ARBA" id="ARBA00022729"/>
    </source>
</evidence>
<keyword evidence="1" id="KW-0732">Signal</keyword>
<name>A0ABU3LBH2_9FLAO</name>
<proteinExistence type="predicted"/>
<reference evidence="3 4" key="1">
    <citation type="submission" date="2023-09" db="EMBL/GenBank/DDBJ databases">
        <title>Novel taxa isolated from Blanes Bay.</title>
        <authorList>
            <person name="Rey-Velasco X."/>
            <person name="Lucena T."/>
        </authorList>
    </citation>
    <scope>NUCLEOTIDE SEQUENCE [LARGE SCALE GENOMIC DNA]</scope>
    <source>
        <strain evidence="3 4">S356</strain>
    </source>
</reference>
<comment type="caution">
    <text evidence="3">The sequence shown here is derived from an EMBL/GenBank/DDBJ whole genome shotgun (WGS) entry which is preliminary data.</text>
</comment>
<dbReference type="Proteomes" id="UP001257277">
    <property type="component" value="Unassembled WGS sequence"/>
</dbReference>
<organism evidence="3 4">
    <name type="scientific">Asprobacillus argus</name>
    <dbReference type="NCBI Taxonomy" id="3076534"/>
    <lineage>
        <taxon>Bacteria</taxon>
        <taxon>Pseudomonadati</taxon>
        <taxon>Bacteroidota</taxon>
        <taxon>Flavobacteriia</taxon>
        <taxon>Flavobacteriales</taxon>
        <taxon>Flavobacteriaceae</taxon>
        <taxon>Asprobacillus</taxon>
    </lineage>
</organism>
<evidence type="ECO:0000313" key="3">
    <source>
        <dbReference type="EMBL" id="MDT7830867.1"/>
    </source>
</evidence>
<keyword evidence="4" id="KW-1185">Reference proteome</keyword>